<dbReference type="Proteomes" id="UP001140949">
    <property type="component" value="Unassembled WGS sequence"/>
</dbReference>
<reference evidence="2" key="2">
    <citation type="submission" date="2023-04" db="EMBL/GenBank/DDBJ databases">
        <authorList>
            <person name="Bruccoleri R.E."/>
            <person name="Oakeley E.J."/>
            <person name="Faust A.-M."/>
            <person name="Dessus-Babus S."/>
            <person name="Altorfer M."/>
            <person name="Burckhardt D."/>
            <person name="Oertli M."/>
            <person name="Naumann U."/>
            <person name="Petersen F."/>
            <person name="Wong J."/>
        </authorList>
    </citation>
    <scope>NUCLEOTIDE SEQUENCE</scope>
    <source>
        <strain evidence="2">GSM-AAB239-AS_SAM_17_03QT</strain>
        <tissue evidence="2">Leaf</tissue>
    </source>
</reference>
<accession>A0AAX6FT08</accession>
<evidence type="ECO:0000256" key="1">
    <source>
        <dbReference type="SAM" id="MobiDB-lite"/>
    </source>
</evidence>
<dbReference type="AlphaFoldDB" id="A0AAX6FT08"/>
<gene>
    <name evidence="2" type="ORF">M6B38_399900</name>
</gene>
<organism evidence="2 3">
    <name type="scientific">Iris pallida</name>
    <name type="common">Sweet iris</name>
    <dbReference type="NCBI Taxonomy" id="29817"/>
    <lineage>
        <taxon>Eukaryota</taxon>
        <taxon>Viridiplantae</taxon>
        <taxon>Streptophyta</taxon>
        <taxon>Embryophyta</taxon>
        <taxon>Tracheophyta</taxon>
        <taxon>Spermatophyta</taxon>
        <taxon>Magnoliopsida</taxon>
        <taxon>Liliopsida</taxon>
        <taxon>Asparagales</taxon>
        <taxon>Iridaceae</taxon>
        <taxon>Iridoideae</taxon>
        <taxon>Irideae</taxon>
        <taxon>Iris</taxon>
    </lineage>
</organism>
<sequence>MGEEKESPKEEDEHTHPPSGKRKDLLPSLTNCHSCGQTLTDLQTLDSQWRIVLLCVECLRLIRIAAKCSYCFSSLDDADGGDPPSILCRHCSFRVHASCVPRQRRLFSPSDLDPDSFACVDCCPLRSRNPVFSSSISDLTVDGLVKEAKRKGTIAARAKEKAEEKALIASTAADKAKKALVAAVTKPGETLPAPAAVAVRDEELALQLHLAMNGSQRISRGGNRGRKGGGGTQICEKVELCGEDKSFFDSWVPPVFDEPKKEYNDVSESDACKDSGSDSRVGKSGETLLKYFRRRAKSKKSSSTVLSKNGGEDTLDRYLMKYRRKSGLKAMMKREENQLTQCWQMSCSNASTLSDAPLSSLPGCQS</sequence>
<evidence type="ECO:0000313" key="3">
    <source>
        <dbReference type="Proteomes" id="UP001140949"/>
    </source>
</evidence>
<name>A0AAX6FT08_IRIPA</name>
<comment type="caution">
    <text evidence="2">The sequence shown here is derived from an EMBL/GenBank/DDBJ whole genome shotgun (WGS) entry which is preliminary data.</text>
</comment>
<protein>
    <recommendedName>
        <fullName evidence="4">PHD-type domain-containing protein</fullName>
    </recommendedName>
</protein>
<reference evidence="2" key="1">
    <citation type="journal article" date="2023" name="GigaByte">
        <title>Genome assembly of the bearded iris, Iris pallida Lam.</title>
        <authorList>
            <person name="Bruccoleri R.E."/>
            <person name="Oakeley E.J."/>
            <person name="Faust A.M.E."/>
            <person name="Altorfer M."/>
            <person name="Dessus-Babus S."/>
            <person name="Burckhardt D."/>
            <person name="Oertli M."/>
            <person name="Naumann U."/>
            <person name="Petersen F."/>
            <person name="Wong J."/>
        </authorList>
    </citation>
    <scope>NUCLEOTIDE SEQUENCE</scope>
    <source>
        <strain evidence="2">GSM-AAB239-AS_SAM_17_03QT</strain>
    </source>
</reference>
<dbReference type="PANTHER" id="PTHR38530">
    <property type="entry name" value="OS06G0468300 PROTEIN"/>
    <property type="match status" value="1"/>
</dbReference>
<keyword evidence="3" id="KW-1185">Reference proteome</keyword>
<feature type="region of interest" description="Disordered" evidence="1">
    <location>
        <begin position="259"/>
        <end position="282"/>
    </location>
</feature>
<feature type="region of interest" description="Disordered" evidence="1">
    <location>
        <begin position="1"/>
        <end position="25"/>
    </location>
</feature>
<evidence type="ECO:0000313" key="2">
    <source>
        <dbReference type="EMBL" id="KAJ6819532.1"/>
    </source>
</evidence>
<proteinExistence type="predicted"/>
<evidence type="ECO:0008006" key="4">
    <source>
        <dbReference type="Google" id="ProtNLM"/>
    </source>
</evidence>
<dbReference type="EMBL" id="JANAVB010026000">
    <property type="protein sequence ID" value="KAJ6819532.1"/>
    <property type="molecule type" value="Genomic_DNA"/>
</dbReference>